<dbReference type="Proteomes" id="UP000243459">
    <property type="component" value="Chromosome 9"/>
</dbReference>
<dbReference type="PANTHER" id="PTHR13780">
    <property type="entry name" value="AMP-ACTIVATED PROTEIN KINASE, GAMMA REGULATORY SUBUNIT"/>
    <property type="match status" value="1"/>
</dbReference>
<dbReference type="Pfam" id="PF16561">
    <property type="entry name" value="AMPK1_CBM"/>
    <property type="match status" value="1"/>
</dbReference>
<feature type="domain" description="CBS" evidence="4">
    <location>
        <begin position="336"/>
        <end position="393"/>
    </location>
</feature>
<keyword evidence="6" id="KW-1185">Reference proteome</keyword>
<evidence type="ECO:0000313" key="6">
    <source>
        <dbReference type="Proteomes" id="UP000243459"/>
    </source>
</evidence>
<keyword evidence="1" id="KW-0677">Repeat</keyword>
<dbReference type="SUPFAM" id="SSF54631">
    <property type="entry name" value="CBS-domain pair"/>
    <property type="match status" value="2"/>
</dbReference>
<dbReference type="InterPro" id="IPR046342">
    <property type="entry name" value="CBS_dom_sf"/>
</dbReference>
<evidence type="ECO:0000259" key="4">
    <source>
        <dbReference type="PROSITE" id="PS51371"/>
    </source>
</evidence>
<organism evidence="5 6">
    <name type="scientific">Asparagus officinalis</name>
    <name type="common">Garden asparagus</name>
    <dbReference type="NCBI Taxonomy" id="4686"/>
    <lineage>
        <taxon>Eukaryota</taxon>
        <taxon>Viridiplantae</taxon>
        <taxon>Streptophyta</taxon>
        <taxon>Embryophyta</taxon>
        <taxon>Tracheophyta</taxon>
        <taxon>Spermatophyta</taxon>
        <taxon>Magnoliopsida</taxon>
        <taxon>Liliopsida</taxon>
        <taxon>Asparagales</taxon>
        <taxon>Asparagaceae</taxon>
        <taxon>Asparagoideae</taxon>
        <taxon>Asparagus</taxon>
    </lineage>
</organism>
<dbReference type="InterPro" id="IPR014756">
    <property type="entry name" value="Ig_E-set"/>
</dbReference>
<dbReference type="InterPro" id="IPR000644">
    <property type="entry name" value="CBS_dom"/>
</dbReference>
<dbReference type="SUPFAM" id="SSF81296">
    <property type="entry name" value="E set domains"/>
    <property type="match status" value="1"/>
</dbReference>
<dbReference type="EMBL" id="CM007389">
    <property type="protein sequence ID" value="ONK58645.1"/>
    <property type="molecule type" value="Genomic_DNA"/>
</dbReference>
<dbReference type="InterPro" id="IPR032640">
    <property type="entry name" value="AMPK1_CBM"/>
</dbReference>
<evidence type="ECO:0000256" key="1">
    <source>
        <dbReference type="ARBA" id="ARBA00022737"/>
    </source>
</evidence>
<dbReference type="InterPro" id="IPR013783">
    <property type="entry name" value="Ig-like_fold"/>
</dbReference>
<dbReference type="GO" id="GO:0009507">
    <property type="term" value="C:chloroplast"/>
    <property type="evidence" value="ECO:0007669"/>
    <property type="project" value="UniProtKB-ARBA"/>
</dbReference>
<sequence length="441" mass="49265">MVLTRFQWRYGGRQVFLCGSFSSWLEHYPMAVVEGSPSVFQTICDLQLGFHQYRFLVDGVWRCDEQQYIIPADHGMVNNVIFVEEPNILSPVPHYDPYVSGTMHVNDGLPLHLAPQNYMPPGSLIPIPDAEIQTSRRGISNILSNQTIYDILPVSSKVFVVGAQLPVKQAFHIMYEEGLAVVPIWDDSRATITGMLTASDFILILQELQKNERMLANEELEMHSVSAWKEGKLQLYRQCNGPIGLNLRPLIHVSDQDCLKDVALKILHNEISAVPIFRSLLPDSSCMPLLNVASLPVILKYITCHLGEVVGSVPILQHPVCRIPVGTWLPETGRGSGHHLAVLQQNASLSSALDLLLKGRISSIPVVDGSGSLIDVYSRSDIMALAKDDMYARIQLDQITMNQKMILCSYLCPTYISALMEGKLQELHLYLDLQDSSIYLT</sequence>
<reference evidence="6" key="1">
    <citation type="journal article" date="2017" name="Nat. Commun.">
        <title>The asparagus genome sheds light on the origin and evolution of a young Y chromosome.</title>
        <authorList>
            <person name="Harkess A."/>
            <person name="Zhou J."/>
            <person name="Xu C."/>
            <person name="Bowers J.E."/>
            <person name="Van der Hulst R."/>
            <person name="Ayyampalayam S."/>
            <person name="Mercati F."/>
            <person name="Riccardi P."/>
            <person name="McKain M.R."/>
            <person name="Kakrana A."/>
            <person name="Tang H."/>
            <person name="Ray J."/>
            <person name="Groenendijk J."/>
            <person name="Arikit S."/>
            <person name="Mathioni S.M."/>
            <person name="Nakano M."/>
            <person name="Shan H."/>
            <person name="Telgmann-Rauber A."/>
            <person name="Kanno A."/>
            <person name="Yue Z."/>
            <person name="Chen H."/>
            <person name="Li W."/>
            <person name="Chen Y."/>
            <person name="Xu X."/>
            <person name="Zhang Y."/>
            <person name="Luo S."/>
            <person name="Chen H."/>
            <person name="Gao J."/>
            <person name="Mao Z."/>
            <person name="Pires J.C."/>
            <person name="Luo M."/>
            <person name="Kudrna D."/>
            <person name="Wing R.A."/>
            <person name="Meyers B.C."/>
            <person name="Yi K."/>
            <person name="Kong H."/>
            <person name="Lavrijsen P."/>
            <person name="Sunseri F."/>
            <person name="Falavigna A."/>
            <person name="Ye Y."/>
            <person name="Leebens-Mack J.H."/>
            <person name="Chen G."/>
        </authorList>
    </citation>
    <scope>NUCLEOTIDE SEQUENCE [LARGE SCALE GENOMIC DNA]</scope>
    <source>
        <strain evidence="6">cv. DH0086</strain>
    </source>
</reference>
<evidence type="ECO:0000256" key="2">
    <source>
        <dbReference type="ARBA" id="ARBA00023122"/>
    </source>
</evidence>
<dbReference type="Gene3D" id="3.10.580.10">
    <property type="entry name" value="CBS-domain"/>
    <property type="match status" value="2"/>
</dbReference>
<protein>
    <recommendedName>
        <fullName evidence="4">CBS domain-containing protein</fullName>
    </recommendedName>
</protein>
<dbReference type="Gramene" id="ONK58645">
    <property type="protein sequence ID" value="ONK58645"/>
    <property type="gene ID" value="A4U43_C09F15180"/>
</dbReference>
<dbReference type="OMA" id="YTCSPDD"/>
<dbReference type="Gene3D" id="2.60.40.10">
    <property type="entry name" value="Immunoglobulins"/>
    <property type="match status" value="1"/>
</dbReference>
<dbReference type="PROSITE" id="PS51371">
    <property type="entry name" value="CBS"/>
    <property type="match status" value="2"/>
</dbReference>
<gene>
    <name evidence="5" type="ORF">A4U43_C09F15180</name>
</gene>
<evidence type="ECO:0000256" key="3">
    <source>
        <dbReference type="PROSITE-ProRule" id="PRU00703"/>
    </source>
</evidence>
<dbReference type="AlphaFoldDB" id="A0A5P1EAU7"/>
<accession>A0A5P1EAU7</accession>
<dbReference type="PANTHER" id="PTHR13780:SF131">
    <property type="entry name" value="SUCROSE NONFERMENTING 4-LIKE PROTEIN ISOFORM X1"/>
    <property type="match status" value="1"/>
</dbReference>
<feature type="domain" description="CBS" evidence="4">
    <location>
        <begin position="154"/>
        <end position="213"/>
    </location>
</feature>
<keyword evidence="2 3" id="KW-0129">CBS domain</keyword>
<proteinExistence type="predicted"/>
<dbReference type="CDD" id="cd02859">
    <property type="entry name" value="E_set_AMPKbeta_like_N"/>
    <property type="match status" value="1"/>
</dbReference>
<dbReference type="Pfam" id="PF00571">
    <property type="entry name" value="CBS"/>
    <property type="match status" value="2"/>
</dbReference>
<name>A0A5P1EAU7_ASPOF</name>
<dbReference type="InterPro" id="IPR050511">
    <property type="entry name" value="AMPK_gamma/SDS23_families"/>
</dbReference>
<dbReference type="SMART" id="SM00116">
    <property type="entry name" value="CBS"/>
    <property type="match status" value="2"/>
</dbReference>
<evidence type="ECO:0000313" key="5">
    <source>
        <dbReference type="EMBL" id="ONK58645.1"/>
    </source>
</evidence>